<dbReference type="InterPro" id="IPR015222">
    <property type="entry name" value="Tam41"/>
</dbReference>
<dbReference type="EMBL" id="MCGO01000079">
    <property type="protein sequence ID" value="ORY31168.1"/>
    <property type="molecule type" value="Genomic_DNA"/>
</dbReference>
<dbReference type="GO" id="GO:0005743">
    <property type="term" value="C:mitochondrial inner membrane"/>
    <property type="evidence" value="ECO:0007669"/>
    <property type="project" value="UniProtKB-SubCell"/>
</dbReference>
<evidence type="ECO:0000256" key="13">
    <source>
        <dbReference type="ARBA" id="ARBA00023098"/>
    </source>
</evidence>
<evidence type="ECO:0000256" key="12">
    <source>
        <dbReference type="ARBA" id="ARBA00022842"/>
    </source>
</evidence>
<dbReference type="PANTHER" id="PTHR13619">
    <property type="entry name" value="PHOSPHATIDATE CYTIDYLYLTRANSFERASE, MITOCHONDRIAL"/>
    <property type="match status" value="1"/>
</dbReference>
<dbReference type="PANTHER" id="PTHR13619:SF0">
    <property type="entry name" value="PHOSPHATIDATE CYTIDYLYLTRANSFERASE, MITOCHONDRIAL"/>
    <property type="match status" value="1"/>
</dbReference>
<name>A0A1Y2B8K1_9FUNG</name>
<evidence type="ECO:0000256" key="11">
    <source>
        <dbReference type="ARBA" id="ARBA00022792"/>
    </source>
</evidence>
<keyword evidence="13" id="KW-0443">Lipid metabolism</keyword>
<evidence type="ECO:0000256" key="10">
    <source>
        <dbReference type="ARBA" id="ARBA00022695"/>
    </source>
</evidence>
<protein>
    <recommendedName>
        <fullName evidence="7">Phosphatidate cytidylyltransferase, mitochondrial</fullName>
        <ecNumber evidence="6">2.7.7.41</ecNumber>
    </recommendedName>
    <alternativeName>
        <fullName evidence="18">CDP-diacylglycerol synthase</fullName>
    </alternativeName>
</protein>
<evidence type="ECO:0000313" key="20">
    <source>
        <dbReference type="Proteomes" id="UP000193642"/>
    </source>
</evidence>
<keyword evidence="9" id="KW-0808">Transferase</keyword>
<keyword evidence="14" id="KW-0496">Mitochondrion</keyword>
<evidence type="ECO:0000256" key="4">
    <source>
        <dbReference type="ARBA" id="ARBA00005189"/>
    </source>
</evidence>
<dbReference type="UniPathway" id="UPA00557">
    <property type="reaction ID" value="UER00614"/>
</dbReference>
<evidence type="ECO:0000256" key="2">
    <source>
        <dbReference type="ARBA" id="ARBA00004443"/>
    </source>
</evidence>
<dbReference type="PIRSF" id="PIRSF028840">
    <property type="entry name" value="Mmp37"/>
    <property type="match status" value="1"/>
</dbReference>
<keyword evidence="16" id="KW-0594">Phospholipid biosynthesis</keyword>
<keyword evidence="15" id="KW-0472">Membrane</keyword>
<comment type="caution">
    <text evidence="19">The sequence shown here is derived from an EMBL/GenBank/DDBJ whole genome shotgun (WGS) entry which is preliminary data.</text>
</comment>
<sequence length="299" mass="33403">MVDLIFGVSHPEHWHYLNIKQNPSHYSFLAKAGAQSVAALQEKFGAGMYFNPDVTVDGLRIKYGVISMKHLIQDLTEWNNFYVAGRLQKPIKILRGDSRVKLSNDQNLLNALRVALLLLPAKFTEKQLYTAIVGLSYLGDFRMTFGENPKKIENIVNAQMIHLRGLYRPFLDKVGSLEAIPEALKAGTEVDAEIVLEQSWDIKTRGSLLLELPKNVRDKVVISWQKENGSGVIGVPSNILESMELCQKVATSPKIDQYVKKAIGDIVRIPALTQSIKGLLTAGPSKSFKYVGEKLSKRK</sequence>
<dbReference type="EC" id="2.7.7.41" evidence="6"/>
<gene>
    <name evidence="19" type="ORF">BCR33DRAFT_755180</name>
</gene>
<evidence type="ECO:0000256" key="9">
    <source>
        <dbReference type="ARBA" id="ARBA00022679"/>
    </source>
</evidence>
<evidence type="ECO:0000256" key="17">
    <source>
        <dbReference type="ARBA" id="ARBA00023264"/>
    </source>
</evidence>
<comment type="pathway">
    <text evidence="4">Lipid metabolism.</text>
</comment>
<evidence type="ECO:0000256" key="14">
    <source>
        <dbReference type="ARBA" id="ARBA00023128"/>
    </source>
</evidence>
<dbReference type="STRING" id="329046.A0A1Y2B8K1"/>
<proteinExistence type="inferred from homology"/>
<evidence type="ECO:0000256" key="15">
    <source>
        <dbReference type="ARBA" id="ARBA00023136"/>
    </source>
</evidence>
<evidence type="ECO:0000256" key="8">
    <source>
        <dbReference type="ARBA" id="ARBA00022516"/>
    </source>
</evidence>
<comment type="cofactor">
    <cofactor evidence="1">
        <name>Mg(2+)</name>
        <dbReference type="ChEBI" id="CHEBI:18420"/>
    </cofactor>
</comment>
<evidence type="ECO:0000256" key="7">
    <source>
        <dbReference type="ARBA" id="ARBA00018337"/>
    </source>
</evidence>
<dbReference type="Pfam" id="PF09139">
    <property type="entry name" value="Tam41_Mmp37"/>
    <property type="match status" value="1"/>
</dbReference>
<keyword evidence="11" id="KW-0999">Mitochondrion inner membrane</keyword>
<reference evidence="19 20" key="1">
    <citation type="submission" date="2016-07" db="EMBL/GenBank/DDBJ databases">
        <title>Pervasive Adenine N6-methylation of Active Genes in Fungi.</title>
        <authorList>
            <consortium name="DOE Joint Genome Institute"/>
            <person name="Mondo S.J."/>
            <person name="Dannebaum R.O."/>
            <person name="Kuo R.C."/>
            <person name="Labutti K."/>
            <person name="Haridas S."/>
            <person name="Kuo A."/>
            <person name="Salamov A."/>
            <person name="Ahrendt S.R."/>
            <person name="Lipzen A."/>
            <person name="Sullivan W."/>
            <person name="Andreopoulos W.B."/>
            <person name="Clum A."/>
            <person name="Lindquist E."/>
            <person name="Daum C."/>
            <person name="Ramamoorthy G.K."/>
            <person name="Gryganskyi A."/>
            <person name="Culley D."/>
            <person name="Magnuson J.K."/>
            <person name="James T.Y."/>
            <person name="O'Malley M.A."/>
            <person name="Stajich J.E."/>
            <person name="Spatafora J.W."/>
            <person name="Visel A."/>
            <person name="Grigoriev I.V."/>
        </authorList>
    </citation>
    <scope>NUCLEOTIDE SEQUENCE [LARGE SCALE GENOMIC DNA]</scope>
    <source>
        <strain evidence="19 20">JEL800</strain>
    </source>
</reference>
<comment type="similarity">
    <text evidence="5">Belongs to the TAM41 family.</text>
</comment>
<evidence type="ECO:0000256" key="16">
    <source>
        <dbReference type="ARBA" id="ARBA00023209"/>
    </source>
</evidence>
<dbReference type="GO" id="GO:0016024">
    <property type="term" value="P:CDP-diacylglycerol biosynthetic process"/>
    <property type="evidence" value="ECO:0007669"/>
    <property type="project" value="UniProtKB-UniPathway"/>
</dbReference>
<dbReference type="OrthoDB" id="341477at2759"/>
<keyword evidence="17" id="KW-1208">Phospholipid metabolism</keyword>
<keyword evidence="12" id="KW-0460">Magnesium</keyword>
<organism evidence="19 20">
    <name type="scientific">Rhizoclosmatium globosum</name>
    <dbReference type="NCBI Taxonomy" id="329046"/>
    <lineage>
        <taxon>Eukaryota</taxon>
        <taxon>Fungi</taxon>
        <taxon>Fungi incertae sedis</taxon>
        <taxon>Chytridiomycota</taxon>
        <taxon>Chytridiomycota incertae sedis</taxon>
        <taxon>Chytridiomycetes</taxon>
        <taxon>Chytridiales</taxon>
        <taxon>Chytriomycetaceae</taxon>
        <taxon>Rhizoclosmatium</taxon>
    </lineage>
</organism>
<evidence type="ECO:0000256" key="3">
    <source>
        <dbReference type="ARBA" id="ARBA00005119"/>
    </source>
</evidence>
<evidence type="ECO:0000256" key="6">
    <source>
        <dbReference type="ARBA" id="ARBA00012487"/>
    </source>
</evidence>
<dbReference type="AlphaFoldDB" id="A0A1Y2B8K1"/>
<evidence type="ECO:0000256" key="1">
    <source>
        <dbReference type="ARBA" id="ARBA00001946"/>
    </source>
</evidence>
<evidence type="ECO:0000256" key="18">
    <source>
        <dbReference type="ARBA" id="ARBA00029893"/>
    </source>
</evidence>
<evidence type="ECO:0000313" key="19">
    <source>
        <dbReference type="EMBL" id="ORY31168.1"/>
    </source>
</evidence>
<dbReference type="Proteomes" id="UP000193642">
    <property type="component" value="Unassembled WGS sequence"/>
</dbReference>
<evidence type="ECO:0000256" key="5">
    <source>
        <dbReference type="ARBA" id="ARBA00005458"/>
    </source>
</evidence>
<accession>A0A1Y2B8K1</accession>
<keyword evidence="10" id="KW-0548">Nucleotidyltransferase</keyword>
<dbReference type="GO" id="GO:0032049">
    <property type="term" value="P:cardiolipin biosynthetic process"/>
    <property type="evidence" value="ECO:0007669"/>
    <property type="project" value="InterPro"/>
</dbReference>
<comment type="pathway">
    <text evidence="3">Phospholipid metabolism; CDP-diacylglycerol biosynthesis; CDP-diacylglycerol from sn-glycerol 3-phosphate: step 3/3.</text>
</comment>
<comment type="subcellular location">
    <subcellularLocation>
        <location evidence="2">Mitochondrion inner membrane</location>
        <topology evidence="2">Peripheral membrane protein</topology>
        <orientation evidence="2">Matrix side</orientation>
    </subcellularLocation>
</comment>
<keyword evidence="8" id="KW-0444">Lipid biosynthesis</keyword>
<dbReference type="GO" id="GO:0004605">
    <property type="term" value="F:phosphatidate cytidylyltransferase activity"/>
    <property type="evidence" value="ECO:0007669"/>
    <property type="project" value="UniProtKB-EC"/>
</dbReference>
<keyword evidence="20" id="KW-1185">Reference proteome</keyword>